<dbReference type="PANTHER" id="PTHR34216">
    <property type="match status" value="1"/>
</dbReference>
<keyword evidence="1 2" id="KW-0732">Signal</keyword>
<dbReference type="SUPFAM" id="SSF88713">
    <property type="entry name" value="Glycoside hydrolase/deacetylase"/>
    <property type="match status" value="1"/>
</dbReference>
<dbReference type="Pfam" id="PF01522">
    <property type="entry name" value="Polysacc_deac_1"/>
    <property type="match status" value="1"/>
</dbReference>
<name>A0ABS3YNX0_9BACT</name>
<feature type="signal peptide" evidence="2">
    <location>
        <begin position="1"/>
        <end position="21"/>
    </location>
</feature>
<evidence type="ECO:0000259" key="3">
    <source>
        <dbReference type="PROSITE" id="PS51677"/>
    </source>
</evidence>
<dbReference type="Gene3D" id="3.20.20.370">
    <property type="entry name" value="Glycoside hydrolase/deacetylase"/>
    <property type="match status" value="1"/>
</dbReference>
<dbReference type="PROSITE" id="PS51677">
    <property type="entry name" value="NODB"/>
    <property type="match status" value="1"/>
</dbReference>
<evidence type="ECO:0000313" key="4">
    <source>
        <dbReference type="EMBL" id="MBO9199581.1"/>
    </source>
</evidence>
<keyword evidence="5" id="KW-1185">Reference proteome</keyword>
<dbReference type="PANTHER" id="PTHR34216:SF11">
    <property type="entry name" value="CHITOOLIGOSACCHARIDE DEACETYLASE"/>
    <property type="match status" value="1"/>
</dbReference>
<dbReference type="CDD" id="cd10967">
    <property type="entry name" value="CE4_GLA_like_6s"/>
    <property type="match status" value="1"/>
</dbReference>
<evidence type="ECO:0000313" key="5">
    <source>
        <dbReference type="Proteomes" id="UP000677244"/>
    </source>
</evidence>
<accession>A0ABS3YNX0</accession>
<dbReference type="EMBL" id="JAGHKO010000001">
    <property type="protein sequence ID" value="MBO9199581.1"/>
    <property type="molecule type" value="Genomic_DNA"/>
</dbReference>
<protein>
    <submittedName>
        <fullName evidence="4">Polysaccharide deacetylase family protein</fullName>
    </submittedName>
</protein>
<feature type="domain" description="NodB homology" evidence="3">
    <location>
        <begin position="33"/>
        <end position="251"/>
    </location>
</feature>
<organism evidence="4 5">
    <name type="scientific">Niastella soli</name>
    <dbReference type="NCBI Taxonomy" id="2821487"/>
    <lineage>
        <taxon>Bacteria</taxon>
        <taxon>Pseudomonadati</taxon>
        <taxon>Bacteroidota</taxon>
        <taxon>Chitinophagia</taxon>
        <taxon>Chitinophagales</taxon>
        <taxon>Chitinophagaceae</taxon>
        <taxon>Niastella</taxon>
    </lineage>
</organism>
<dbReference type="RefSeq" id="WP_209137641.1">
    <property type="nucleotide sequence ID" value="NZ_JAGHKO010000001.1"/>
</dbReference>
<reference evidence="4 5" key="1">
    <citation type="submission" date="2021-03" db="EMBL/GenBank/DDBJ databases">
        <title>Assistant Professor.</title>
        <authorList>
            <person name="Huq M.A."/>
        </authorList>
    </citation>
    <scope>NUCLEOTIDE SEQUENCE [LARGE SCALE GENOMIC DNA]</scope>
    <source>
        <strain evidence="4 5">MAH-29</strain>
    </source>
</reference>
<evidence type="ECO:0000256" key="2">
    <source>
        <dbReference type="SAM" id="SignalP"/>
    </source>
</evidence>
<evidence type="ECO:0000256" key="1">
    <source>
        <dbReference type="ARBA" id="ARBA00022729"/>
    </source>
</evidence>
<proteinExistence type="predicted"/>
<dbReference type="InterPro" id="IPR011330">
    <property type="entry name" value="Glyco_hydro/deAcase_b/a-brl"/>
</dbReference>
<dbReference type="InterPro" id="IPR002509">
    <property type="entry name" value="NODB_dom"/>
</dbReference>
<feature type="chain" id="PRO_5046188803" evidence="2">
    <location>
        <begin position="22"/>
        <end position="268"/>
    </location>
</feature>
<sequence length="268" mass="29445">MTCLKTIAALLLFTCLTTITAAQNNQPWKGKKCAVVLTYDDGLDIDIVNVLPALDSLGLKGTFYIANYQGRLQSQLPAWRKAAANGHELGNHTLFHPCEGGRAGREFVTADYDLNNYSMRRITNEIKAMNAVLSAIDGKTNRTFAFPCGDNKVHDTAYIDSLRNDFTGARGVVGTIPAIDKIDLYNLPGYGAVNNSGESMIEWVKEAQAKQGLLVIIFHGVGGGHDLNVSLSAHSQLLHYLKQHEKDIWIAPMVDVASFVRDNQKKRP</sequence>
<gene>
    <name evidence="4" type="ORF">J7I42_04840</name>
</gene>
<dbReference type="Proteomes" id="UP000677244">
    <property type="component" value="Unassembled WGS sequence"/>
</dbReference>
<dbReference type="InterPro" id="IPR051398">
    <property type="entry name" value="Polysacch_Deacetylase"/>
</dbReference>
<comment type="caution">
    <text evidence="4">The sequence shown here is derived from an EMBL/GenBank/DDBJ whole genome shotgun (WGS) entry which is preliminary data.</text>
</comment>